<sequence length="564" mass="62491">MFRYLVESALNEVWDGFQELAEQYPRLAPLLARDVNDDVTELAQSTAFVLASIDERLHDDGQTLLRPLVARALPECLRPRPSSTILELPPSATHSDNAQGATFEAGGAPIPLPFVVVWPVHPGPYAIQNVRVDRPNALLQTLHVVLVGRDGVSLGNVLPERIRFFVHVGSGGAARAIELLHALRTARDPIAFATFDSAGRPVARGNLPPDAFAWVRVDTDEPSLVSAPVDRFRASSLLRDLFEFPESYGFCEILVGPCRSEKVARLELILPLGRVVEHASSMNPRSLRLFCAPATNQYEIPIEPLRAEAGPEWPLVAEERAHAEILHVQSIHAEGRDGPVPIVSLEAPDRPHPIEPGLLYYRLEQAIARDESRTIVRLSLANRDRFRAPAPGTLEGTVLASDGTRTQNLGVGDVGGRNITRVSPSRRAMLGLAMRMNAFARMSPRRFAEPAHLNAFLRLHAAQGLYDGMLRMPSCVHMTHRTERRSLSGANWQTGDDFTLRIESASCSDAEAWLQCKLLARAIAERNEKLRYSRLTVLREKDRGLEAFARYDPRDGERHSFPLG</sequence>
<dbReference type="PANTHER" id="PTHR35370">
    <property type="entry name" value="CYTOPLASMIC PROTEIN-RELATED-RELATED"/>
    <property type="match status" value="1"/>
</dbReference>
<keyword evidence="2" id="KW-1185">Reference proteome</keyword>
<dbReference type="RefSeq" id="WP_394827315.1">
    <property type="nucleotide sequence ID" value="NZ_CP089984.1"/>
</dbReference>
<evidence type="ECO:0000313" key="2">
    <source>
        <dbReference type="Proteomes" id="UP001370348"/>
    </source>
</evidence>
<evidence type="ECO:0000313" key="1">
    <source>
        <dbReference type="EMBL" id="WXB17675.1"/>
    </source>
</evidence>
<organism evidence="1 2">
    <name type="scientific">Pendulispora albinea</name>
    <dbReference type="NCBI Taxonomy" id="2741071"/>
    <lineage>
        <taxon>Bacteria</taxon>
        <taxon>Pseudomonadati</taxon>
        <taxon>Myxococcota</taxon>
        <taxon>Myxococcia</taxon>
        <taxon>Myxococcales</taxon>
        <taxon>Sorangiineae</taxon>
        <taxon>Pendulisporaceae</taxon>
        <taxon>Pendulispora</taxon>
    </lineage>
</organism>
<dbReference type="InterPro" id="IPR010272">
    <property type="entry name" value="T6SS_TssF"/>
</dbReference>
<proteinExistence type="predicted"/>
<dbReference type="EMBL" id="CP089984">
    <property type="protein sequence ID" value="WXB17675.1"/>
    <property type="molecule type" value="Genomic_DNA"/>
</dbReference>
<protein>
    <submittedName>
        <fullName evidence="1">Type VI secretion system baseplate subunit TssF</fullName>
    </submittedName>
</protein>
<dbReference type="Proteomes" id="UP001370348">
    <property type="component" value="Chromosome"/>
</dbReference>
<reference evidence="1 2" key="1">
    <citation type="submission" date="2021-12" db="EMBL/GenBank/DDBJ databases">
        <title>Discovery of the Pendulisporaceae a myxobacterial family with distinct sporulation behavior and unique specialized metabolism.</title>
        <authorList>
            <person name="Garcia R."/>
            <person name="Popoff A."/>
            <person name="Bader C.D."/>
            <person name="Loehr J."/>
            <person name="Walesch S."/>
            <person name="Walt C."/>
            <person name="Boldt J."/>
            <person name="Bunk B."/>
            <person name="Haeckl F.J.F.P.J."/>
            <person name="Gunesch A.P."/>
            <person name="Birkelbach J."/>
            <person name="Nuebel U."/>
            <person name="Pietschmann T."/>
            <person name="Bach T."/>
            <person name="Mueller R."/>
        </authorList>
    </citation>
    <scope>NUCLEOTIDE SEQUENCE [LARGE SCALE GENOMIC DNA]</scope>
    <source>
        <strain evidence="1 2">MSr11954</strain>
    </source>
</reference>
<gene>
    <name evidence="1" type="ORF">LZC94_10480</name>
</gene>
<dbReference type="PANTHER" id="PTHR35370:SF1">
    <property type="entry name" value="TYPE VI SECRETION SYSTEM COMPONENT TSSF1"/>
    <property type="match status" value="1"/>
</dbReference>
<dbReference type="Pfam" id="PF05947">
    <property type="entry name" value="T6SS_TssF"/>
    <property type="match status" value="1"/>
</dbReference>
<name>A0ABZ2M400_9BACT</name>
<accession>A0ABZ2M400</accession>